<reference evidence="9" key="1">
    <citation type="submission" date="2025-08" db="UniProtKB">
        <authorList>
            <consortium name="RefSeq"/>
        </authorList>
    </citation>
    <scope>IDENTIFICATION</scope>
    <source>
        <tissue evidence="9">Whole larval tissue</tissue>
    </source>
</reference>
<name>A0A9R0F1T8_SPOFR</name>
<proteinExistence type="predicted"/>
<keyword evidence="2 5" id="KW-0863">Zinc-finger</keyword>
<evidence type="ECO:0000256" key="4">
    <source>
        <dbReference type="ARBA" id="ARBA00023125"/>
    </source>
</evidence>
<dbReference type="SMART" id="SM00980">
    <property type="entry name" value="THAP"/>
    <property type="match status" value="1"/>
</dbReference>
<feature type="compositionally biased region" description="Basic residues" evidence="6">
    <location>
        <begin position="386"/>
        <end position="398"/>
    </location>
</feature>
<dbReference type="AlphaFoldDB" id="A0A9R0F1T8"/>
<dbReference type="Proteomes" id="UP000829999">
    <property type="component" value="Chromosome 24"/>
</dbReference>
<organism evidence="8 9">
    <name type="scientific">Spodoptera frugiperda</name>
    <name type="common">Fall armyworm</name>
    <dbReference type="NCBI Taxonomy" id="7108"/>
    <lineage>
        <taxon>Eukaryota</taxon>
        <taxon>Metazoa</taxon>
        <taxon>Ecdysozoa</taxon>
        <taxon>Arthropoda</taxon>
        <taxon>Hexapoda</taxon>
        <taxon>Insecta</taxon>
        <taxon>Pterygota</taxon>
        <taxon>Neoptera</taxon>
        <taxon>Endopterygota</taxon>
        <taxon>Lepidoptera</taxon>
        <taxon>Glossata</taxon>
        <taxon>Ditrysia</taxon>
        <taxon>Noctuoidea</taxon>
        <taxon>Noctuidae</taxon>
        <taxon>Amphipyrinae</taxon>
        <taxon>Spodoptera</taxon>
    </lineage>
</organism>
<dbReference type="SUPFAM" id="SSF57716">
    <property type="entry name" value="Glucocorticoid receptor-like (DNA-binding domain)"/>
    <property type="match status" value="1"/>
</dbReference>
<dbReference type="PROSITE" id="PS50950">
    <property type="entry name" value="ZF_THAP"/>
    <property type="match status" value="1"/>
</dbReference>
<evidence type="ECO:0000259" key="7">
    <source>
        <dbReference type="PROSITE" id="PS50950"/>
    </source>
</evidence>
<accession>A0A9R0F1T8</accession>
<dbReference type="GO" id="GO:0003677">
    <property type="term" value="F:DNA binding"/>
    <property type="evidence" value="ECO:0007669"/>
    <property type="project" value="UniProtKB-UniRule"/>
</dbReference>
<evidence type="ECO:0000256" key="3">
    <source>
        <dbReference type="ARBA" id="ARBA00022833"/>
    </source>
</evidence>
<feature type="domain" description="THAP-type" evidence="7">
    <location>
        <begin position="1"/>
        <end position="96"/>
    </location>
</feature>
<keyword evidence="3" id="KW-0862">Zinc</keyword>
<dbReference type="GO" id="GO:0008270">
    <property type="term" value="F:zinc ion binding"/>
    <property type="evidence" value="ECO:0007669"/>
    <property type="project" value="UniProtKB-KW"/>
</dbReference>
<evidence type="ECO:0000313" key="8">
    <source>
        <dbReference type="Proteomes" id="UP000829999"/>
    </source>
</evidence>
<dbReference type="Pfam" id="PF05485">
    <property type="entry name" value="THAP"/>
    <property type="match status" value="1"/>
</dbReference>
<sequence>MDPSYYKSCIVPQCTSTSIKTPEKLFIYVPHNQQLRKKWLTLARRKDAHCLSSKSRMYFCEDHFDLPNDMLNYTEYHIMGKVSQVRMRPNCIPCKFACQEDRRKRTCNSTVRSYVLKKQRKTIIEECLKEQATQSSSHNNSPHTDSEFQTMGFEEPKNSCLLKVDESVQSEISCAAKEDKSVQSEEKHEASADKIRCPKCSTEIETKQYVQLPLDALICQPCFLLLDTEAGEHERLLGHTMVCVGCGKSVRRIKQYHNVNMECPLLAVLISQNTYYVPSRNNYVCHMCWIRANRQAVVDSTHDMQELASDNMQDLASNNNAAAPPDVQEDRVNAILVNVYKYFATEGTELSPSQLRERTALCTGASEADVECALVLHQEVSATQKPLRKPPRKRRKKESKSPPPIQEEEPYIERETLIVTVDPKAGDANSEINPLAIKEEQPSSPITCEQDASLCEPQQSGLKPEDMAKVFVKTEPTEEPNS</sequence>
<evidence type="ECO:0000256" key="5">
    <source>
        <dbReference type="PROSITE-ProRule" id="PRU00309"/>
    </source>
</evidence>
<protein>
    <submittedName>
        <fullName evidence="9">Uncharacterized protein LOC118278943 isoform X9</fullName>
    </submittedName>
</protein>
<keyword evidence="1" id="KW-0479">Metal-binding</keyword>
<gene>
    <name evidence="9" type="primary">LOC118278943</name>
</gene>
<dbReference type="RefSeq" id="XP_050559534.1">
    <property type="nucleotide sequence ID" value="XM_050703577.1"/>
</dbReference>
<evidence type="ECO:0000256" key="1">
    <source>
        <dbReference type="ARBA" id="ARBA00022723"/>
    </source>
</evidence>
<dbReference type="InterPro" id="IPR006612">
    <property type="entry name" value="THAP_Znf"/>
</dbReference>
<keyword evidence="8" id="KW-1185">Reference proteome</keyword>
<evidence type="ECO:0000313" key="9">
    <source>
        <dbReference type="RefSeq" id="XP_050559534.1"/>
    </source>
</evidence>
<feature type="region of interest" description="Disordered" evidence="6">
    <location>
        <begin position="383"/>
        <end position="414"/>
    </location>
</feature>
<evidence type="ECO:0000256" key="6">
    <source>
        <dbReference type="SAM" id="MobiDB-lite"/>
    </source>
</evidence>
<dbReference type="GeneID" id="118278943"/>
<keyword evidence="4 5" id="KW-0238">DNA-binding</keyword>
<evidence type="ECO:0000256" key="2">
    <source>
        <dbReference type="ARBA" id="ARBA00022771"/>
    </source>
</evidence>